<evidence type="ECO:0000259" key="1">
    <source>
        <dbReference type="Pfam" id="PF09364"/>
    </source>
</evidence>
<dbReference type="Gene3D" id="3.40.50.970">
    <property type="match status" value="1"/>
</dbReference>
<organism evidence="2 3">
    <name type="scientific">Rhizobium leguminosarum</name>
    <dbReference type="NCBI Taxonomy" id="384"/>
    <lineage>
        <taxon>Bacteria</taxon>
        <taxon>Pseudomonadati</taxon>
        <taxon>Pseudomonadota</taxon>
        <taxon>Alphaproteobacteria</taxon>
        <taxon>Hyphomicrobiales</taxon>
        <taxon>Rhizobiaceae</taxon>
        <taxon>Rhizobium/Agrobacterium group</taxon>
        <taxon>Rhizobium</taxon>
    </lineage>
</organism>
<dbReference type="EMBL" id="WXXP01000525">
    <property type="protein sequence ID" value="NEK55423.1"/>
    <property type="molecule type" value="Genomic_DNA"/>
</dbReference>
<dbReference type="InterPro" id="IPR018970">
    <property type="entry name" value="Xul5P/Fru6P_PKetolase_N"/>
</dbReference>
<name>A0A6P0DTP9_RHILE</name>
<gene>
    <name evidence="2" type="ORF">GUK36_40035</name>
</gene>
<evidence type="ECO:0000313" key="2">
    <source>
        <dbReference type="EMBL" id="NEK55423.1"/>
    </source>
</evidence>
<evidence type="ECO:0000313" key="3">
    <source>
        <dbReference type="Proteomes" id="UP000471409"/>
    </source>
</evidence>
<proteinExistence type="predicted"/>
<comment type="caution">
    <text evidence="2">The sequence shown here is derived from an EMBL/GenBank/DDBJ whole genome shotgun (WGS) entry which is preliminary data.</text>
</comment>
<dbReference type="Pfam" id="PF09364">
    <property type="entry name" value="XFP_N"/>
    <property type="match status" value="1"/>
</dbReference>
<dbReference type="Proteomes" id="UP000471409">
    <property type="component" value="Unassembled WGS sequence"/>
</dbReference>
<feature type="domain" description="Xylulose 5-phosphate/Fructose 6-phosphate phosphoketolase N-terminal" evidence="1">
    <location>
        <begin position="19"/>
        <end position="42"/>
    </location>
</feature>
<reference evidence="2 3" key="1">
    <citation type="submission" date="2020-01" db="EMBL/GenBank/DDBJ databases">
        <title>Rhizobium genotypes associated with high levels of biological nitrogen fixation by grain legumes in a temperate-maritime cropping system.</title>
        <authorList>
            <person name="Maluk M."/>
            <person name="Francesc Ferrando Molina F."/>
            <person name="Lopez Del Egido L."/>
            <person name="Lafos M."/>
            <person name="Langarica-Fuentes A."/>
            <person name="Gebre Yohannes G."/>
            <person name="Young M.W."/>
            <person name="Martin P."/>
            <person name="Gantlett R."/>
            <person name="Kenicer G."/>
            <person name="Hawes C."/>
            <person name="Begg G.S."/>
            <person name="Quilliam R.S."/>
            <person name="Squire G.R."/>
            <person name="Poole P.S."/>
            <person name="Young P.W."/>
            <person name="Iannetta P.M."/>
            <person name="James E.K."/>
        </authorList>
    </citation>
    <scope>NUCLEOTIDE SEQUENCE [LARGE SCALE GENOMIC DNA]</scope>
    <source>
        <strain evidence="2 3">JHI944</strain>
    </source>
</reference>
<protein>
    <recommendedName>
        <fullName evidence="1">Xylulose 5-phosphate/Fructose 6-phosphate phosphoketolase N-terminal domain-containing protein</fullName>
    </recommendedName>
</protein>
<dbReference type="AlphaFoldDB" id="A0A6P0DTP9"/>
<feature type="non-terminal residue" evidence="2">
    <location>
        <position position="1"/>
    </location>
</feature>
<sequence length="65" mass="7014">TLSTANFCASRFGRNKSSPLLGPWGTTPGLNFIYAHLNRVTTRTSVTAARTMIEGIMLQPSTRGS</sequence>
<accession>A0A6P0DTP9</accession>